<gene>
    <name evidence="2" type="ORF">Ccrd_002155</name>
</gene>
<keyword evidence="3" id="KW-1185">Reference proteome</keyword>
<evidence type="ECO:0000256" key="1">
    <source>
        <dbReference type="SAM" id="MobiDB-lite"/>
    </source>
</evidence>
<name>A0A103XS17_CYNCS</name>
<comment type="caution">
    <text evidence="2">The sequence shown here is derived from an EMBL/GenBank/DDBJ whole genome shotgun (WGS) entry which is preliminary data.</text>
</comment>
<accession>A0A103XS17</accession>
<proteinExistence type="predicted"/>
<dbReference type="Proteomes" id="UP000243975">
    <property type="component" value="Unassembled WGS sequence"/>
</dbReference>
<dbReference type="EMBL" id="LEKV01004377">
    <property type="protein sequence ID" value="KVH95759.1"/>
    <property type="molecule type" value="Genomic_DNA"/>
</dbReference>
<sequence length="113" mass="12375">MAHILKLVGFDGCKIWLARSKFGVGPCGLGEGLGFMVPKAEGNALGWFYRAAKTSPSKQWKDNRLVQGFSIDIMHLDSRIQLHSFKPCRCSAKPSTAAGNHNEDYSFSETASP</sequence>
<dbReference type="Gramene" id="KVH95759">
    <property type="protein sequence ID" value="KVH95759"/>
    <property type="gene ID" value="Ccrd_002155"/>
</dbReference>
<organism evidence="2 3">
    <name type="scientific">Cynara cardunculus var. scolymus</name>
    <name type="common">Globe artichoke</name>
    <name type="synonym">Cynara scolymus</name>
    <dbReference type="NCBI Taxonomy" id="59895"/>
    <lineage>
        <taxon>Eukaryota</taxon>
        <taxon>Viridiplantae</taxon>
        <taxon>Streptophyta</taxon>
        <taxon>Embryophyta</taxon>
        <taxon>Tracheophyta</taxon>
        <taxon>Spermatophyta</taxon>
        <taxon>Magnoliopsida</taxon>
        <taxon>eudicotyledons</taxon>
        <taxon>Gunneridae</taxon>
        <taxon>Pentapetalae</taxon>
        <taxon>asterids</taxon>
        <taxon>campanulids</taxon>
        <taxon>Asterales</taxon>
        <taxon>Asteraceae</taxon>
        <taxon>Carduoideae</taxon>
        <taxon>Cardueae</taxon>
        <taxon>Carduinae</taxon>
        <taxon>Cynara</taxon>
    </lineage>
</organism>
<reference evidence="2 3" key="1">
    <citation type="journal article" date="2016" name="Sci. Rep.">
        <title>The genome sequence of the outbreeding globe artichoke constructed de novo incorporating a phase-aware low-pass sequencing strategy of F1 progeny.</title>
        <authorList>
            <person name="Scaglione D."/>
            <person name="Reyes-Chin-Wo S."/>
            <person name="Acquadro A."/>
            <person name="Froenicke L."/>
            <person name="Portis E."/>
            <person name="Beitel C."/>
            <person name="Tirone M."/>
            <person name="Mauro R."/>
            <person name="Lo Monaco A."/>
            <person name="Mauromicale G."/>
            <person name="Faccioli P."/>
            <person name="Cattivelli L."/>
            <person name="Rieseberg L."/>
            <person name="Michelmore R."/>
            <person name="Lanteri S."/>
        </authorList>
    </citation>
    <scope>NUCLEOTIDE SEQUENCE [LARGE SCALE GENOMIC DNA]</scope>
    <source>
        <strain evidence="2">2C</strain>
    </source>
</reference>
<feature type="region of interest" description="Disordered" evidence="1">
    <location>
        <begin position="92"/>
        <end position="113"/>
    </location>
</feature>
<feature type="compositionally biased region" description="Polar residues" evidence="1">
    <location>
        <begin position="93"/>
        <end position="113"/>
    </location>
</feature>
<evidence type="ECO:0000313" key="3">
    <source>
        <dbReference type="Proteomes" id="UP000243975"/>
    </source>
</evidence>
<dbReference type="AlphaFoldDB" id="A0A103XS17"/>
<protein>
    <submittedName>
        <fullName evidence="2">Uncharacterized protein</fullName>
    </submittedName>
</protein>
<evidence type="ECO:0000313" key="2">
    <source>
        <dbReference type="EMBL" id="KVH95759.1"/>
    </source>
</evidence>